<sequence>MKATRFTPHELIFSHFRNLQIKLSESTELARTNLNQSKILSKYYYARKTNVWQFSPTGNVYSLREPKRSKFESEYTGPYRVLKILENNIKITYKRKPRVVQYNELKRALKVQARINRRPNSMVVACLIIKGWFPSVLTVDREMVRMCSPVEFES</sequence>
<evidence type="ECO:0000313" key="2">
    <source>
        <dbReference type="Proteomes" id="UP000752696"/>
    </source>
</evidence>
<keyword evidence="2" id="KW-1185">Reference proteome</keyword>
<dbReference type="EMBL" id="CAJDYZ010011323">
    <property type="protein sequence ID" value="CAD1479328.1"/>
    <property type="molecule type" value="Genomic_DNA"/>
</dbReference>
<accession>A0A6V7HFS8</accession>
<proteinExistence type="predicted"/>
<dbReference type="AlphaFoldDB" id="A0A6V7HFS8"/>
<reference evidence="1" key="1">
    <citation type="submission" date="2020-07" db="EMBL/GenBank/DDBJ databases">
        <authorList>
            <person name="Nazaruddin N."/>
        </authorList>
    </citation>
    <scope>NUCLEOTIDE SEQUENCE</scope>
</reference>
<protein>
    <submittedName>
        <fullName evidence="1">Uncharacterized protein</fullName>
    </submittedName>
</protein>
<name>A0A6V7HFS8_9HYME</name>
<dbReference type="OrthoDB" id="441971at2759"/>
<gene>
    <name evidence="1" type="ORF">MHI_LOCUS851412</name>
</gene>
<comment type="caution">
    <text evidence="1">The sequence shown here is derived from an EMBL/GenBank/DDBJ whole genome shotgun (WGS) entry which is preliminary data.</text>
</comment>
<organism evidence="1 2">
    <name type="scientific">Heterotrigona itama</name>
    <dbReference type="NCBI Taxonomy" id="395501"/>
    <lineage>
        <taxon>Eukaryota</taxon>
        <taxon>Metazoa</taxon>
        <taxon>Ecdysozoa</taxon>
        <taxon>Arthropoda</taxon>
        <taxon>Hexapoda</taxon>
        <taxon>Insecta</taxon>
        <taxon>Pterygota</taxon>
        <taxon>Neoptera</taxon>
        <taxon>Endopterygota</taxon>
        <taxon>Hymenoptera</taxon>
        <taxon>Apocrita</taxon>
        <taxon>Aculeata</taxon>
        <taxon>Apoidea</taxon>
        <taxon>Anthophila</taxon>
        <taxon>Apidae</taxon>
        <taxon>Heterotrigona</taxon>
    </lineage>
</organism>
<evidence type="ECO:0000313" key="1">
    <source>
        <dbReference type="EMBL" id="CAD1479328.1"/>
    </source>
</evidence>
<dbReference type="Proteomes" id="UP000752696">
    <property type="component" value="Unassembled WGS sequence"/>
</dbReference>